<dbReference type="EMBL" id="JASCZI010060874">
    <property type="protein sequence ID" value="MED6136532.1"/>
    <property type="molecule type" value="Genomic_DNA"/>
</dbReference>
<name>A0ABU6SJH7_9FABA</name>
<dbReference type="Proteomes" id="UP001341840">
    <property type="component" value="Unassembled WGS sequence"/>
</dbReference>
<sequence>MLAEAPSPLSYRAAVVDGDHVAVAGEGRKERKFVPLFSPLSVLTTCAFRRCNHNFQPPPVFFKFAGKILLLPESAAAAAIKLWSLLSLGLIDEPLPCFLRVAVLLVVIGCGVRPCRCHYESYGVKSCCSLVRLMTLLLLESLRLGAYGCFAELVKRGINCVAGFVTYDVDVRFYEKDLQRNFRFYWERVDSPVARIDSYVHKEQGICFNTSQIDSGSARIDSPLLELNKNVSLCDETILARHESIQLSTGKDLEVFRVGRIDSRTPRIDSYPSRDEVSLSGLQGIDFHPSGIDSGPKYLKNWSFQANDLVLK</sequence>
<evidence type="ECO:0000313" key="1">
    <source>
        <dbReference type="EMBL" id="MED6136532.1"/>
    </source>
</evidence>
<accession>A0ABU6SJH7</accession>
<keyword evidence="2" id="KW-1185">Reference proteome</keyword>
<reference evidence="1 2" key="1">
    <citation type="journal article" date="2023" name="Plants (Basel)">
        <title>Bridging the Gap: Combining Genomics and Transcriptomics Approaches to Understand Stylosanthes scabra, an Orphan Legume from the Brazilian Caatinga.</title>
        <authorList>
            <person name="Ferreira-Neto J.R.C."/>
            <person name="da Silva M.D."/>
            <person name="Binneck E."/>
            <person name="de Melo N.F."/>
            <person name="da Silva R.H."/>
            <person name="de Melo A.L.T.M."/>
            <person name="Pandolfi V."/>
            <person name="Bustamante F.O."/>
            <person name="Brasileiro-Vidal A.C."/>
            <person name="Benko-Iseppon A.M."/>
        </authorList>
    </citation>
    <scope>NUCLEOTIDE SEQUENCE [LARGE SCALE GENOMIC DNA]</scope>
    <source>
        <tissue evidence="1">Leaves</tissue>
    </source>
</reference>
<organism evidence="1 2">
    <name type="scientific">Stylosanthes scabra</name>
    <dbReference type="NCBI Taxonomy" id="79078"/>
    <lineage>
        <taxon>Eukaryota</taxon>
        <taxon>Viridiplantae</taxon>
        <taxon>Streptophyta</taxon>
        <taxon>Embryophyta</taxon>
        <taxon>Tracheophyta</taxon>
        <taxon>Spermatophyta</taxon>
        <taxon>Magnoliopsida</taxon>
        <taxon>eudicotyledons</taxon>
        <taxon>Gunneridae</taxon>
        <taxon>Pentapetalae</taxon>
        <taxon>rosids</taxon>
        <taxon>fabids</taxon>
        <taxon>Fabales</taxon>
        <taxon>Fabaceae</taxon>
        <taxon>Papilionoideae</taxon>
        <taxon>50 kb inversion clade</taxon>
        <taxon>dalbergioids sensu lato</taxon>
        <taxon>Dalbergieae</taxon>
        <taxon>Pterocarpus clade</taxon>
        <taxon>Stylosanthes</taxon>
    </lineage>
</organism>
<protein>
    <submittedName>
        <fullName evidence="1">Uncharacterized protein</fullName>
    </submittedName>
</protein>
<proteinExistence type="predicted"/>
<evidence type="ECO:0000313" key="2">
    <source>
        <dbReference type="Proteomes" id="UP001341840"/>
    </source>
</evidence>
<comment type="caution">
    <text evidence="1">The sequence shown here is derived from an EMBL/GenBank/DDBJ whole genome shotgun (WGS) entry which is preliminary data.</text>
</comment>
<gene>
    <name evidence="1" type="ORF">PIB30_056864</name>
</gene>